<dbReference type="EMBL" id="GECZ01017106">
    <property type="protein sequence ID" value="JAS52663.1"/>
    <property type="molecule type" value="Transcribed_RNA"/>
</dbReference>
<dbReference type="SUPFAM" id="SSF54373">
    <property type="entry name" value="FAD-linked reductases, C-terminal domain"/>
    <property type="match status" value="1"/>
</dbReference>
<dbReference type="Pfam" id="PF00732">
    <property type="entry name" value="GMC_oxred_N"/>
    <property type="match status" value="1"/>
</dbReference>
<keyword evidence="3 6" id="KW-0285">Flavoprotein</keyword>
<evidence type="ECO:0000256" key="7">
    <source>
        <dbReference type="SAM" id="Phobius"/>
    </source>
</evidence>
<dbReference type="PANTHER" id="PTHR11552:SF147">
    <property type="entry name" value="CHOLINE DEHYDROGENASE, MITOCHONDRIAL"/>
    <property type="match status" value="1"/>
</dbReference>
<dbReference type="PANTHER" id="PTHR11552">
    <property type="entry name" value="GLUCOSE-METHANOL-CHOLINE GMC OXIDOREDUCTASE"/>
    <property type="match status" value="1"/>
</dbReference>
<name>A0A1B6FRN1_9HEMI</name>
<evidence type="ECO:0000256" key="5">
    <source>
        <dbReference type="PIRSR" id="PIRSR000137-2"/>
    </source>
</evidence>
<keyword evidence="7" id="KW-0812">Transmembrane</keyword>
<dbReference type="PIRSF" id="PIRSF000137">
    <property type="entry name" value="Alcohol_oxidase"/>
    <property type="match status" value="1"/>
</dbReference>
<evidence type="ECO:0000256" key="2">
    <source>
        <dbReference type="ARBA" id="ARBA00010790"/>
    </source>
</evidence>
<evidence type="ECO:0000256" key="4">
    <source>
        <dbReference type="ARBA" id="ARBA00022827"/>
    </source>
</evidence>
<reference evidence="10" key="1">
    <citation type="submission" date="2015-11" db="EMBL/GenBank/DDBJ databases">
        <title>De novo transcriptome assembly of four potential Pierce s Disease insect vectors from Arizona vineyards.</title>
        <authorList>
            <person name="Tassone E.E."/>
        </authorList>
    </citation>
    <scope>NUCLEOTIDE SEQUENCE</scope>
</reference>
<dbReference type="Gene3D" id="3.50.50.60">
    <property type="entry name" value="FAD/NAD(P)-binding domain"/>
    <property type="match status" value="1"/>
</dbReference>
<proteinExistence type="inferred from homology"/>
<dbReference type="SUPFAM" id="SSF51905">
    <property type="entry name" value="FAD/NAD(P)-binding domain"/>
    <property type="match status" value="1"/>
</dbReference>
<feature type="transmembrane region" description="Helical" evidence="7">
    <location>
        <begin position="7"/>
        <end position="28"/>
    </location>
</feature>
<dbReference type="Gene3D" id="3.30.560.10">
    <property type="entry name" value="Glucose Oxidase, domain 3"/>
    <property type="match status" value="1"/>
</dbReference>
<comment type="similarity">
    <text evidence="2 6">Belongs to the GMC oxidoreductase family.</text>
</comment>
<keyword evidence="7" id="KW-0472">Membrane</keyword>
<feature type="domain" description="Glucose-methanol-choline oxidoreductase N-terminal" evidence="8">
    <location>
        <begin position="126"/>
        <end position="149"/>
    </location>
</feature>
<dbReference type="PROSITE" id="PS00624">
    <property type="entry name" value="GMC_OXRED_2"/>
    <property type="match status" value="1"/>
</dbReference>
<dbReference type="InterPro" id="IPR036188">
    <property type="entry name" value="FAD/NAD-bd_sf"/>
</dbReference>
<keyword evidence="7" id="KW-1133">Transmembrane helix</keyword>
<protein>
    <recommendedName>
        <fullName evidence="8 9">Glucose-methanol-choline oxidoreductase N-terminal domain-containing protein</fullName>
    </recommendedName>
</protein>
<feature type="binding site" evidence="5">
    <location>
        <position position="262"/>
    </location>
    <ligand>
        <name>FAD</name>
        <dbReference type="ChEBI" id="CHEBI:57692"/>
    </ligand>
</feature>
<dbReference type="AlphaFoldDB" id="A0A1B6FRN1"/>
<feature type="domain" description="Glucose-methanol-choline oxidoreductase N-terminal" evidence="9">
    <location>
        <begin position="298"/>
        <end position="312"/>
    </location>
</feature>
<sequence length="627" mass="69341">MWFISRFLWILFVYTFSSWIYVSIVKLNYNLEYLGNWLTVKNEPSVKVYDYIIVGAGSAGCVLAARLSENASVLLIEAGGKPLALYDIPLTAPMLQLTPYNWQYKTEPQDNACLGLVDRRSVWPRGKILGGTGRLNYMIYLRGHPADFDGWQSSVSDHWSRDEIAEYFKRSEKQIGSFVNDSKYHSTKGPLPVSDLQYTSGLVQGLLGASRELGLGVGDLNGASGGFGFMETQASCQNGARYSSDYMLSGRDNVTILLHTHVTKVLLREHYEAYGVRCERHGHHFTVEARREVILSAGTIGTPQILMLSGIGPARHLRRHKIKVAVDLPVGDNLQDHVSTGVDLIITNQSSPISWKTVVNPLSPLQYLFGKGPMTHPGCEVVGLVHANVDEQADRPPDLLYMALPGGLSSDAGAVLKVAMGIDDKLFRDYFAELVGTPVATLLPTVSHPLSRGCVRLRSSNYKDAPIINPRYLSHPQDVKVLIKGLELLVKLTETKAMAAIGGQVYTKPLPPCANHEFASYSYWECYVRHLTLTTYHPVGTCKMGLDSDPTTVVDHTLRVHRTSRLRVVDASVMPTLSSANINAVVTMIAEKAADLIISDWKQRKNIPCCSEDSPYPEAIYGDFQLI</sequence>
<evidence type="ECO:0000259" key="9">
    <source>
        <dbReference type="PROSITE" id="PS00624"/>
    </source>
</evidence>
<evidence type="ECO:0000256" key="6">
    <source>
        <dbReference type="RuleBase" id="RU003968"/>
    </source>
</evidence>
<dbReference type="GO" id="GO:0050660">
    <property type="term" value="F:flavin adenine dinucleotide binding"/>
    <property type="evidence" value="ECO:0007669"/>
    <property type="project" value="InterPro"/>
</dbReference>
<evidence type="ECO:0000313" key="10">
    <source>
        <dbReference type="EMBL" id="JAS52663.1"/>
    </source>
</evidence>
<dbReference type="PROSITE" id="PS00623">
    <property type="entry name" value="GMC_OXRED_1"/>
    <property type="match status" value="1"/>
</dbReference>
<dbReference type="InterPro" id="IPR012132">
    <property type="entry name" value="GMC_OxRdtase"/>
</dbReference>
<comment type="cofactor">
    <cofactor evidence="1 5">
        <name>FAD</name>
        <dbReference type="ChEBI" id="CHEBI:57692"/>
    </cofactor>
</comment>
<dbReference type="GO" id="GO:0016614">
    <property type="term" value="F:oxidoreductase activity, acting on CH-OH group of donors"/>
    <property type="evidence" value="ECO:0007669"/>
    <property type="project" value="InterPro"/>
</dbReference>
<gene>
    <name evidence="10" type="ORF">g.30682</name>
</gene>
<dbReference type="Pfam" id="PF05199">
    <property type="entry name" value="GMC_oxred_C"/>
    <property type="match status" value="1"/>
</dbReference>
<evidence type="ECO:0000256" key="1">
    <source>
        <dbReference type="ARBA" id="ARBA00001974"/>
    </source>
</evidence>
<dbReference type="InterPro" id="IPR000172">
    <property type="entry name" value="GMC_OxRdtase_N"/>
</dbReference>
<keyword evidence="4 5" id="KW-0274">FAD</keyword>
<feature type="binding site" evidence="5">
    <location>
        <position position="132"/>
    </location>
    <ligand>
        <name>FAD</name>
        <dbReference type="ChEBI" id="CHEBI:57692"/>
    </ligand>
</feature>
<evidence type="ECO:0000259" key="8">
    <source>
        <dbReference type="PROSITE" id="PS00623"/>
    </source>
</evidence>
<organism evidence="10">
    <name type="scientific">Cuerna arida</name>
    <dbReference type="NCBI Taxonomy" id="1464854"/>
    <lineage>
        <taxon>Eukaryota</taxon>
        <taxon>Metazoa</taxon>
        <taxon>Ecdysozoa</taxon>
        <taxon>Arthropoda</taxon>
        <taxon>Hexapoda</taxon>
        <taxon>Insecta</taxon>
        <taxon>Pterygota</taxon>
        <taxon>Neoptera</taxon>
        <taxon>Paraneoptera</taxon>
        <taxon>Hemiptera</taxon>
        <taxon>Auchenorrhyncha</taxon>
        <taxon>Membracoidea</taxon>
        <taxon>Cicadellidae</taxon>
        <taxon>Cicadellinae</taxon>
        <taxon>Proconiini</taxon>
        <taxon>Cuerna</taxon>
    </lineage>
</organism>
<accession>A0A1B6FRN1</accession>
<dbReference type="InterPro" id="IPR007867">
    <property type="entry name" value="GMC_OxRtase_C"/>
</dbReference>
<evidence type="ECO:0000256" key="3">
    <source>
        <dbReference type="ARBA" id="ARBA00022630"/>
    </source>
</evidence>